<reference evidence="5 6" key="1">
    <citation type="submission" date="2019-07" db="EMBL/GenBank/DDBJ databases">
        <title>Whole genome shotgun sequence of Microvirga aerophila NBRC 106136.</title>
        <authorList>
            <person name="Hosoyama A."/>
            <person name="Uohara A."/>
            <person name="Ohji S."/>
            <person name="Ichikawa N."/>
        </authorList>
    </citation>
    <scope>NUCLEOTIDE SEQUENCE [LARGE SCALE GENOMIC DNA]</scope>
    <source>
        <strain evidence="5 6">NBRC 106136</strain>
    </source>
</reference>
<comment type="caution">
    <text evidence="5">The sequence shown here is derived from an EMBL/GenBank/DDBJ whole genome shotgun (WGS) entry which is preliminary data.</text>
</comment>
<feature type="region of interest" description="Disordered" evidence="3">
    <location>
        <begin position="1"/>
        <end position="21"/>
    </location>
</feature>
<evidence type="ECO:0000256" key="1">
    <source>
        <dbReference type="ARBA" id="ARBA00008779"/>
    </source>
</evidence>
<dbReference type="Gene3D" id="3.40.720.10">
    <property type="entry name" value="Alkaline Phosphatase, subunit A"/>
    <property type="match status" value="2"/>
</dbReference>
<organism evidence="5 6">
    <name type="scientific">Microvirga aerophila</name>
    <dbReference type="NCBI Taxonomy" id="670291"/>
    <lineage>
        <taxon>Bacteria</taxon>
        <taxon>Pseudomonadati</taxon>
        <taxon>Pseudomonadota</taxon>
        <taxon>Alphaproteobacteria</taxon>
        <taxon>Hyphomicrobiales</taxon>
        <taxon>Methylobacteriaceae</taxon>
        <taxon>Microvirga</taxon>
    </lineage>
</organism>
<dbReference type="GO" id="GO:0015024">
    <property type="term" value="F:glucuronate-2-sulfatase activity"/>
    <property type="evidence" value="ECO:0007669"/>
    <property type="project" value="TreeGrafter"/>
</dbReference>
<evidence type="ECO:0000313" key="5">
    <source>
        <dbReference type="EMBL" id="GEO13716.1"/>
    </source>
</evidence>
<dbReference type="RefSeq" id="WP_210207466.1">
    <property type="nucleotide sequence ID" value="NZ_BJYU01000015.1"/>
</dbReference>
<dbReference type="AlphaFoldDB" id="A0A512BP29"/>
<evidence type="ECO:0000256" key="3">
    <source>
        <dbReference type="SAM" id="MobiDB-lite"/>
    </source>
</evidence>
<protein>
    <recommendedName>
        <fullName evidence="4">Sulfatase N-terminal domain-containing protein</fullName>
    </recommendedName>
</protein>
<dbReference type="Proteomes" id="UP000321085">
    <property type="component" value="Unassembled WGS sequence"/>
</dbReference>
<dbReference type="PROSITE" id="PS00523">
    <property type="entry name" value="SULFATASE_1"/>
    <property type="match status" value="1"/>
</dbReference>
<dbReference type="InterPro" id="IPR051849">
    <property type="entry name" value="GAG-degrading_sulfatase"/>
</dbReference>
<dbReference type="Pfam" id="PF00884">
    <property type="entry name" value="Sulfatase"/>
    <property type="match status" value="1"/>
</dbReference>
<keyword evidence="6" id="KW-1185">Reference proteome</keyword>
<dbReference type="InterPro" id="IPR000917">
    <property type="entry name" value="Sulfatase_N"/>
</dbReference>
<evidence type="ECO:0000256" key="2">
    <source>
        <dbReference type="ARBA" id="ARBA00022801"/>
    </source>
</evidence>
<dbReference type="EMBL" id="BJYU01000015">
    <property type="protein sequence ID" value="GEO13716.1"/>
    <property type="molecule type" value="Genomic_DNA"/>
</dbReference>
<feature type="compositionally biased region" description="Low complexity" evidence="3">
    <location>
        <begin position="1"/>
        <end position="16"/>
    </location>
</feature>
<evidence type="ECO:0000259" key="4">
    <source>
        <dbReference type="Pfam" id="PF00884"/>
    </source>
</evidence>
<name>A0A512BP29_9HYPH</name>
<dbReference type="GO" id="GO:0004065">
    <property type="term" value="F:arylsulfatase activity"/>
    <property type="evidence" value="ECO:0007669"/>
    <property type="project" value="TreeGrafter"/>
</dbReference>
<dbReference type="InterPro" id="IPR024607">
    <property type="entry name" value="Sulfatase_CS"/>
</dbReference>
<dbReference type="InterPro" id="IPR017850">
    <property type="entry name" value="Alkaline_phosphatase_core_sf"/>
</dbReference>
<dbReference type="PANTHER" id="PTHR46615">
    <property type="entry name" value="ARYLSULFATASE K"/>
    <property type="match status" value="1"/>
</dbReference>
<evidence type="ECO:0000313" key="6">
    <source>
        <dbReference type="Proteomes" id="UP000321085"/>
    </source>
</evidence>
<keyword evidence="2" id="KW-0378">Hydrolase</keyword>
<proteinExistence type="inferred from homology"/>
<gene>
    <name evidence="5" type="ORF">MAE02_14120</name>
</gene>
<accession>A0A512BP29</accession>
<comment type="similarity">
    <text evidence="1">Belongs to the sulfatase family.</text>
</comment>
<dbReference type="PANTHER" id="PTHR46615:SF1">
    <property type="entry name" value="ARYLSULFATASE K"/>
    <property type="match status" value="1"/>
</dbReference>
<feature type="domain" description="Sulfatase N-terminal" evidence="4">
    <location>
        <begin position="22"/>
        <end position="365"/>
    </location>
</feature>
<dbReference type="SUPFAM" id="SSF53649">
    <property type="entry name" value="Alkaline phosphatase-like"/>
    <property type="match status" value="1"/>
</dbReference>
<sequence>MMTTQDTTQTTASADSPKPARPNILVLCMDQWQTHMQVPDSVPLPAMRRLEAQGVSFDRQYCTVPMCTPSRATMWTGVHAIHTGLWDNTNFAWTGELTHAIPTIGHMLRDQGYHTAFKGKWHLSEVPHREDGLERYGFSDYQQWGDTFGAPLEGEQLDGTIAFETVDWLEHRASQVDRPWLLVCSLINPHDVMFLQTDPCQQPGPEGLAAGVQTTVQQLGWFEQEWDVALPDNFEDDYALQPPGVRYYKEYVDLNYGHIPDERRDLWRKHRNYLVNCMRLVDAQFNQVVAALDRLDLWRNTVVIFTGDHGEMNGAHRLTQKANIPFEEAAIVNLTVCAPGGPQGRRTAAVGSHLDLAPTLLAFAGLSDEEIQSRYPHLKGRSLKAVMLDPGQDGPRGSARAPGDGAMVCWDALNALDTQWSVSGALKMLTSLGSEPSNEQDGQHDSAALMREAGRLHGAPDFTRRAYFRAVSDGRHKLVRWFSPQEYANPATLDELHASADVALYDLESDPGELENLAHPDHPRHDPELVQRMLGKLHALVRHEIGDDRCPFDLDMFGTREVVHREAAEKAGPT</sequence>